<organism evidence="1 2">
    <name type="scientific">Cyclotella atomus</name>
    <dbReference type="NCBI Taxonomy" id="382360"/>
    <lineage>
        <taxon>Eukaryota</taxon>
        <taxon>Sar</taxon>
        <taxon>Stramenopiles</taxon>
        <taxon>Ochrophyta</taxon>
        <taxon>Bacillariophyta</taxon>
        <taxon>Coscinodiscophyceae</taxon>
        <taxon>Thalassiosirophycidae</taxon>
        <taxon>Stephanodiscales</taxon>
        <taxon>Stephanodiscaceae</taxon>
        <taxon>Cyclotella</taxon>
    </lineage>
</organism>
<name>A0ABD3N4E4_9STRA</name>
<dbReference type="EMBL" id="JALLPJ020001299">
    <property type="protein sequence ID" value="KAL3770862.1"/>
    <property type="molecule type" value="Genomic_DNA"/>
</dbReference>
<reference evidence="1 2" key="1">
    <citation type="submission" date="2024-10" db="EMBL/GenBank/DDBJ databases">
        <title>Updated reference genomes for cyclostephanoid diatoms.</title>
        <authorList>
            <person name="Roberts W.R."/>
            <person name="Alverson A.J."/>
        </authorList>
    </citation>
    <scope>NUCLEOTIDE SEQUENCE [LARGE SCALE GENOMIC DNA]</scope>
    <source>
        <strain evidence="1 2">AJA010-31</strain>
    </source>
</reference>
<evidence type="ECO:0000313" key="1">
    <source>
        <dbReference type="EMBL" id="KAL3770862.1"/>
    </source>
</evidence>
<dbReference type="AlphaFoldDB" id="A0ABD3N4E4"/>
<accession>A0ABD3N4E4</accession>
<proteinExistence type="predicted"/>
<protein>
    <recommendedName>
        <fullName evidence="3">Nitroreductase domain-containing protein</fullName>
    </recommendedName>
</protein>
<keyword evidence="2" id="KW-1185">Reference proteome</keyword>
<evidence type="ECO:0008006" key="3">
    <source>
        <dbReference type="Google" id="ProtNLM"/>
    </source>
</evidence>
<sequence>MKRATSFFCFSIASSYSYAFIGHTSAPRLQNSNVKIHEQSAETNAFDFEDALFLERFKRRVSSRSEQTPKEFVTALLSTLLTPHKPAANWGYEYLYTSSTEKWQYVLRRSVGASNSTEEDLIFHSLASSMERENQQFGILVGMGVDDGSSAPIANISRTDNIPESHGQKEYYMIEFPYDTLDYHDGTAWVECRLRNKQTDLLLVVIGWSLQHSGDRWLVDGMDWQDFREKYRPGIGREEWERICG</sequence>
<comment type="caution">
    <text evidence="1">The sequence shown here is derived from an EMBL/GenBank/DDBJ whole genome shotgun (WGS) entry which is preliminary data.</text>
</comment>
<gene>
    <name evidence="1" type="ORF">ACHAWO_007171</name>
</gene>
<evidence type="ECO:0000313" key="2">
    <source>
        <dbReference type="Proteomes" id="UP001530400"/>
    </source>
</evidence>
<dbReference type="Proteomes" id="UP001530400">
    <property type="component" value="Unassembled WGS sequence"/>
</dbReference>